<name>A0AAV1LZM8_9NEOP</name>
<reference evidence="1 2" key="1">
    <citation type="submission" date="2023-11" db="EMBL/GenBank/DDBJ databases">
        <authorList>
            <person name="Hedman E."/>
            <person name="Englund M."/>
            <person name="Stromberg M."/>
            <person name="Nyberg Akerstrom W."/>
            <person name="Nylinder S."/>
            <person name="Jareborg N."/>
            <person name="Kallberg Y."/>
            <person name="Kronander E."/>
        </authorList>
    </citation>
    <scope>NUCLEOTIDE SEQUENCE [LARGE SCALE GENOMIC DNA]</scope>
</reference>
<dbReference type="EMBL" id="CAVLGL010000115">
    <property type="protein sequence ID" value="CAK1599637.1"/>
    <property type="molecule type" value="Genomic_DNA"/>
</dbReference>
<dbReference type="PANTHER" id="PTHR47326">
    <property type="entry name" value="TRANSPOSABLE ELEMENT TC3 TRANSPOSASE-LIKE PROTEIN"/>
    <property type="match status" value="1"/>
</dbReference>
<dbReference type="Proteomes" id="UP001314205">
    <property type="component" value="Unassembled WGS sequence"/>
</dbReference>
<dbReference type="AlphaFoldDB" id="A0AAV1LZM8"/>
<gene>
    <name evidence="1" type="ORF">PARMNEM_LOCUS18498</name>
</gene>
<keyword evidence="2" id="KW-1185">Reference proteome</keyword>
<organism evidence="1 2">
    <name type="scientific">Parnassius mnemosyne</name>
    <name type="common">clouded apollo</name>
    <dbReference type="NCBI Taxonomy" id="213953"/>
    <lineage>
        <taxon>Eukaryota</taxon>
        <taxon>Metazoa</taxon>
        <taxon>Ecdysozoa</taxon>
        <taxon>Arthropoda</taxon>
        <taxon>Hexapoda</taxon>
        <taxon>Insecta</taxon>
        <taxon>Pterygota</taxon>
        <taxon>Neoptera</taxon>
        <taxon>Endopterygota</taxon>
        <taxon>Lepidoptera</taxon>
        <taxon>Glossata</taxon>
        <taxon>Ditrysia</taxon>
        <taxon>Papilionoidea</taxon>
        <taxon>Papilionidae</taxon>
        <taxon>Parnassiinae</taxon>
        <taxon>Parnassini</taxon>
        <taxon>Parnassius</taxon>
        <taxon>Driopa</taxon>
    </lineage>
</organism>
<dbReference type="GO" id="GO:0003676">
    <property type="term" value="F:nucleic acid binding"/>
    <property type="evidence" value="ECO:0007669"/>
    <property type="project" value="InterPro"/>
</dbReference>
<evidence type="ECO:0000313" key="2">
    <source>
        <dbReference type="Proteomes" id="UP001314205"/>
    </source>
</evidence>
<evidence type="ECO:0008006" key="3">
    <source>
        <dbReference type="Google" id="ProtNLM"/>
    </source>
</evidence>
<dbReference type="InterPro" id="IPR036397">
    <property type="entry name" value="RNaseH_sf"/>
</dbReference>
<proteinExistence type="predicted"/>
<accession>A0AAV1LZM8</accession>
<protein>
    <recommendedName>
        <fullName evidence="3">Transposase</fullName>
    </recommendedName>
</protein>
<evidence type="ECO:0000313" key="1">
    <source>
        <dbReference type="EMBL" id="CAK1599637.1"/>
    </source>
</evidence>
<comment type="caution">
    <text evidence="1">The sequence shown here is derived from an EMBL/GenBank/DDBJ whole genome shotgun (WGS) entry which is preliminary data.</text>
</comment>
<dbReference type="Gene3D" id="3.30.420.10">
    <property type="entry name" value="Ribonuclease H-like superfamily/Ribonuclease H"/>
    <property type="match status" value="1"/>
</dbReference>
<dbReference type="PANTHER" id="PTHR47326:SF1">
    <property type="entry name" value="HTH PSQ-TYPE DOMAIN-CONTAINING PROTEIN"/>
    <property type="match status" value="1"/>
</dbReference>
<sequence length="366" mass="42513">MTERKYSNPEYYEMVRCYILSKSIRGAQRLYESESLPRLQRQGINARIPNRNTILTVNQRLLEYGQFTTPSHASARGCHSSISADVENAVIEFFERNPRASTNDAAREFGVSQYYVWKLLNSSGYRPHHNKRVQAPDNIDAPTRKKFCEWLLSNIDNTNIMWTGEALFTRVGLHNSRNEHYWAECKPHDIKDYDDQVPLSSNVWAGIIGNIIVGPYFIERRLTGNNYLDMLQGVIYDFLDDLPLVLLNNFYFQHDGAPPHCSNAVRSYLNSEYEGRWIGRGGPIPWPARSQDLTPLHFYLWGEIKRRVYVEEAQSDEDLRSKIIAAFMEVKSAQTQLINVKNNLKKRAQLCIERNGLNFEHLLKYQ</sequence>